<name>A0ABN8MHV7_9CNID</name>
<keyword evidence="4 9" id="KW-1133">Transmembrane helix</keyword>
<keyword evidence="5" id="KW-0297">G-protein coupled receptor</keyword>
<evidence type="ECO:0000256" key="9">
    <source>
        <dbReference type="SAM" id="Phobius"/>
    </source>
</evidence>
<keyword evidence="2" id="KW-1003">Cell membrane</keyword>
<dbReference type="PRINTS" id="PR00237">
    <property type="entry name" value="GPCRRHODOPSN"/>
</dbReference>
<dbReference type="SUPFAM" id="SSF81321">
    <property type="entry name" value="Family A G protein-coupled receptor-like"/>
    <property type="match status" value="1"/>
</dbReference>
<evidence type="ECO:0000256" key="2">
    <source>
        <dbReference type="ARBA" id="ARBA00022475"/>
    </source>
</evidence>
<protein>
    <recommendedName>
        <fullName evidence="10">G-protein coupled receptors family 1 profile domain-containing protein</fullName>
    </recommendedName>
</protein>
<evidence type="ECO:0000256" key="5">
    <source>
        <dbReference type="ARBA" id="ARBA00023040"/>
    </source>
</evidence>
<evidence type="ECO:0000313" key="11">
    <source>
        <dbReference type="EMBL" id="CAH3027541.1"/>
    </source>
</evidence>
<evidence type="ECO:0000256" key="8">
    <source>
        <dbReference type="ARBA" id="ARBA00023224"/>
    </source>
</evidence>
<dbReference type="PROSITE" id="PS50262">
    <property type="entry name" value="G_PROTEIN_RECEP_F1_2"/>
    <property type="match status" value="1"/>
</dbReference>
<sequence>MANKSSSRFQANLSYTDAVASLTDGSLLSVISLGCVMAFATFGNILVLLAVYRTKRLRTTAAILVVNLAIVDLSITITVVPFVMATAVTQQWILPWAICKLTGFINAFLTAGQIMALVHFSINRYIAVALPHSYETKCTKQATIFSVVLSWLYSLIWTLMPFFGWGKLGFIHGTLFCNILWSEEIAYAITVQVMCYFLPCIMGGILYLNVYRLVRSQGKKVFETATSIELTENGSGKESTESNLSTVTASPSGAISFHNLAVSRDDITESGFTDDNRNAQVAQTCAAALRRARRRKAMEARVTRTLLAVVMAFVFCWIPRGIANVWAIFASREDVPRALEYISTVFVFLNGAVNPVLYAALHQDFKHAFIRILWCHKPKTKSNRNGAFTNASVS</sequence>
<keyword evidence="8" id="KW-0807">Transducer</keyword>
<dbReference type="Gene3D" id="1.20.1070.10">
    <property type="entry name" value="Rhodopsin 7-helix transmembrane proteins"/>
    <property type="match status" value="1"/>
</dbReference>
<feature type="transmembrane region" description="Helical" evidence="9">
    <location>
        <begin position="27"/>
        <end position="52"/>
    </location>
</feature>
<feature type="transmembrane region" description="Helical" evidence="9">
    <location>
        <begin position="143"/>
        <end position="165"/>
    </location>
</feature>
<dbReference type="Proteomes" id="UP001159427">
    <property type="component" value="Unassembled WGS sequence"/>
</dbReference>
<evidence type="ECO:0000256" key="1">
    <source>
        <dbReference type="ARBA" id="ARBA00004651"/>
    </source>
</evidence>
<gene>
    <name evidence="11" type="ORF">PEVE_00031791</name>
</gene>
<feature type="transmembrane region" description="Helical" evidence="9">
    <location>
        <begin position="185"/>
        <end position="210"/>
    </location>
</feature>
<dbReference type="CDD" id="cd00637">
    <property type="entry name" value="7tm_classA_rhodopsin-like"/>
    <property type="match status" value="1"/>
</dbReference>
<feature type="transmembrane region" description="Helical" evidence="9">
    <location>
        <begin position="341"/>
        <end position="361"/>
    </location>
</feature>
<feature type="transmembrane region" description="Helical" evidence="9">
    <location>
        <begin position="64"/>
        <end position="84"/>
    </location>
</feature>
<accession>A0ABN8MHV7</accession>
<feature type="domain" description="G-protein coupled receptors family 1 profile" evidence="10">
    <location>
        <begin position="43"/>
        <end position="358"/>
    </location>
</feature>
<dbReference type="InterPro" id="IPR017452">
    <property type="entry name" value="GPCR_Rhodpsn_7TM"/>
</dbReference>
<comment type="subcellular location">
    <subcellularLocation>
        <location evidence="1">Cell membrane</location>
        <topology evidence="1">Multi-pass membrane protein</topology>
    </subcellularLocation>
</comment>
<dbReference type="Pfam" id="PF00001">
    <property type="entry name" value="7tm_1"/>
    <property type="match status" value="1"/>
</dbReference>
<keyword evidence="12" id="KW-1185">Reference proteome</keyword>
<dbReference type="PANTHER" id="PTHR22752">
    <property type="entry name" value="G PROTEIN-COUPLED RECEPTOR"/>
    <property type="match status" value="1"/>
</dbReference>
<dbReference type="PROSITE" id="PS51257">
    <property type="entry name" value="PROKAR_LIPOPROTEIN"/>
    <property type="match status" value="1"/>
</dbReference>
<dbReference type="InterPro" id="IPR000276">
    <property type="entry name" value="GPCR_Rhodpsn"/>
</dbReference>
<keyword evidence="3 9" id="KW-0812">Transmembrane</keyword>
<keyword evidence="6 9" id="KW-0472">Membrane</keyword>
<evidence type="ECO:0000256" key="7">
    <source>
        <dbReference type="ARBA" id="ARBA00023170"/>
    </source>
</evidence>
<evidence type="ECO:0000259" key="10">
    <source>
        <dbReference type="PROSITE" id="PS50262"/>
    </source>
</evidence>
<feature type="transmembrane region" description="Helical" evidence="9">
    <location>
        <begin position="305"/>
        <end position="329"/>
    </location>
</feature>
<evidence type="ECO:0000256" key="4">
    <source>
        <dbReference type="ARBA" id="ARBA00022989"/>
    </source>
</evidence>
<evidence type="ECO:0000256" key="3">
    <source>
        <dbReference type="ARBA" id="ARBA00022692"/>
    </source>
</evidence>
<organism evidence="11 12">
    <name type="scientific">Porites evermanni</name>
    <dbReference type="NCBI Taxonomy" id="104178"/>
    <lineage>
        <taxon>Eukaryota</taxon>
        <taxon>Metazoa</taxon>
        <taxon>Cnidaria</taxon>
        <taxon>Anthozoa</taxon>
        <taxon>Hexacorallia</taxon>
        <taxon>Scleractinia</taxon>
        <taxon>Fungiina</taxon>
        <taxon>Poritidae</taxon>
        <taxon>Porites</taxon>
    </lineage>
</organism>
<evidence type="ECO:0000313" key="12">
    <source>
        <dbReference type="Proteomes" id="UP001159427"/>
    </source>
</evidence>
<reference evidence="11 12" key="1">
    <citation type="submission" date="2022-05" db="EMBL/GenBank/DDBJ databases">
        <authorList>
            <consortium name="Genoscope - CEA"/>
            <person name="William W."/>
        </authorList>
    </citation>
    <scope>NUCLEOTIDE SEQUENCE [LARGE SCALE GENOMIC DNA]</scope>
</reference>
<keyword evidence="7" id="KW-0675">Receptor</keyword>
<feature type="transmembrane region" description="Helical" evidence="9">
    <location>
        <begin position="104"/>
        <end position="122"/>
    </location>
</feature>
<proteinExistence type="predicted"/>
<comment type="caution">
    <text evidence="11">The sequence shown here is derived from an EMBL/GenBank/DDBJ whole genome shotgun (WGS) entry which is preliminary data.</text>
</comment>
<dbReference type="SMART" id="SM01381">
    <property type="entry name" value="7TM_GPCR_Srsx"/>
    <property type="match status" value="1"/>
</dbReference>
<dbReference type="EMBL" id="CALNXI010000458">
    <property type="protein sequence ID" value="CAH3027541.1"/>
    <property type="molecule type" value="Genomic_DNA"/>
</dbReference>
<evidence type="ECO:0000256" key="6">
    <source>
        <dbReference type="ARBA" id="ARBA00023136"/>
    </source>
</evidence>